<feature type="region of interest" description="Disordered" evidence="1">
    <location>
        <begin position="1"/>
        <end position="59"/>
    </location>
</feature>
<dbReference type="Proteomes" id="UP001341281">
    <property type="component" value="Chromosome 10"/>
</dbReference>
<dbReference type="PANTHER" id="PTHR35481:SF1">
    <property type="entry name" value="DNA-DIRECTED RNA POLYMERASE SUBUNIT ALPHA"/>
    <property type="match status" value="1"/>
</dbReference>
<gene>
    <name evidence="3" type="ORF">U9M48_043795</name>
</gene>
<evidence type="ECO:0000259" key="2">
    <source>
        <dbReference type="Pfam" id="PF25475"/>
    </source>
</evidence>
<feature type="compositionally biased region" description="Pro residues" evidence="1">
    <location>
        <begin position="22"/>
        <end position="31"/>
    </location>
</feature>
<sequence>MAYLPPHKRHPTSSTASTSTPTPAPSPPPPSLSSSLRSLSLSSPRGRGRGYGAGGRHPRHSTKIIHAAGCISRWSPFPPFAPGAAGEEPTLRLEPFPCVPIERKTGAKPLALVASTQGQGSSGSTEAAVTAIVERFLPALLAAAERARAGDAPSDELVKLSLVARVGKVLFQCQPGEPPVSLDTLRQAATSGGDDLTSQLHKLFYTTVPIECLYNMEQSVVKTLGLEFDSSKKHYHVKVFDKHRIDSTMSCKCTLREDGKLAIHKVELNQVRHLVEDISCLFKNLDLRLALCRKRILKNLDSEVENAIKSLVSAAIIDPNVKGGLRWPLGKESIGERFNIVGVWHTDYKAFRNETMRLKLRHADRFDHRSSTGEVANEVTFKLTRMSRKLEDGDLDENSLKEMLESAVQMVCENALNYQILP</sequence>
<evidence type="ECO:0000313" key="3">
    <source>
        <dbReference type="EMBL" id="WVZ98336.1"/>
    </source>
</evidence>
<feature type="compositionally biased region" description="Low complexity" evidence="1">
    <location>
        <begin position="12"/>
        <end position="21"/>
    </location>
</feature>
<dbReference type="PANTHER" id="PTHR35481">
    <property type="entry name" value="DNA-DIRECTED RNA POLYMERASE SUBUNIT ALPHA"/>
    <property type="match status" value="1"/>
</dbReference>
<feature type="compositionally biased region" description="Basic residues" evidence="1">
    <location>
        <begin position="1"/>
        <end position="11"/>
    </location>
</feature>
<dbReference type="Pfam" id="PF25475">
    <property type="entry name" value="DUF7903"/>
    <property type="match status" value="1"/>
</dbReference>
<protein>
    <recommendedName>
        <fullName evidence="2">DUF7903 domain-containing protein</fullName>
    </recommendedName>
</protein>
<dbReference type="EMBL" id="CP144754">
    <property type="protein sequence ID" value="WVZ98336.1"/>
    <property type="molecule type" value="Genomic_DNA"/>
</dbReference>
<feature type="compositionally biased region" description="Low complexity" evidence="1">
    <location>
        <begin position="32"/>
        <end position="45"/>
    </location>
</feature>
<dbReference type="InterPro" id="IPR057225">
    <property type="entry name" value="DUF7903"/>
</dbReference>
<evidence type="ECO:0000313" key="4">
    <source>
        <dbReference type="Proteomes" id="UP001341281"/>
    </source>
</evidence>
<keyword evidence="4" id="KW-1185">Reference proteome</keyword>
<evidence type="ECO:0000256" key="1">
    <source>
        <dbReference type="SAM" id="MobiDB-lite"/>
    </source>
</evidence>
<dbReference type="AlphaFoldDB" id="A0AAQ3XHP1"/>
<reference evidence="3 4" key="1">
    <citation type="submission" date="2024-02" db="EMBL/GenBank/DDBJ databases">
        <title>High-quality chromosome-scale genome assembly of Pensacola bahiagrass (Paspalum notatum Flugge var. saurae).</title>
        <authorList>
            <person name="Vega J.M."/>
            <person name="Podio M."/>
            <person name="Orjuela J."/>
            <person name="Siena L.A."/>
            <person name="Pessino S.C."/>
            <person name="Combes M.C."/>
            <person name="Mariac C."/>
            <person name="Albertini E."/>
            <person name="Pupilli F."/>
            <person name="Ortiz J.P.A."/>
            <person name="Leblanc O."/>
        </authorList>
    </citation>
    <scope>NUCLEOTIDE SEQUENCE [LARGE SCALE GENOMIC DNA]</scope>
    <source>
        <strain evidence="3">R1</strain>
        <tissue evidence="3">Leaf</tissue>
    </source>
</reference>
<name>A0AAQ3XHP1_PASNO</name>
<organism evidence="3 4">
    <name type="scientific">Paspalum notatum var. saurae</name>
    <dbReference type="NCBI Taxonomy" id="547442"/>
    <lineage>
        <taxon>Eukaryota</taxon>
        <taxon>Viridiplantae</taxon>
        <taxon>Streptophyta</taxon>
        <taxon>Embryophyta</taxon>
        <taxon>Tracheophyta</taxon>
        <taxon>Spermatophyta</taxon>
        <taxon>Magnoliopsida</taxon>
        <taxon>Liliopsida</taxon>
        <taxon>Poales</taxon>
        <taxon>Poaceae</taxon>
        <taxon>PACMAD clade</taxon>
        <taxon>Panicoideae</taxon>
        <taxon>Andropogonodae</taxon>
        <taxon>Paspaleae</taxon>
        <taxon>Paspalinae</taxon>
        <taxon>Paspalum</taxon>
    </lineage>
</organism>
<proteinExistence type="predicted"/>
<accession>A0AAQ3XHP1</accession>
<feature type="domain" description="DUF7903" evidence="2">
    <location>
        <begin position="60"/>
        <end position="413"/>
    </location>
</feature>